<reference evidence="1" key="1">
    <citation type="journal article" date="2022" name="New Phytol.">
        <title>Evolutionary transition to the ectomycorrhizal habit in the genomes of a hyperdiverse lineage of mushroom-forming fungi.</title>
        <authorList>
            <person name="Looney B."/>
            <person name="Miyauchi S."/>
            <person name="Morin E."/>
            <person name="Drula E."/>
            <person name="Courty P.E."/>
            <person name="Kohler A."/>
            <person name="Kuo A."/>
            <person name="LaButti K."/>
            <person name="Pangilinan J."/>
            <person name="Lipzen A."/>
            <person name="Riley R."/>
            <person name="Andreopoulos W."/>
            <person name="He G."/>
            <person name="Johnson J."/>
            <person name="Nolan M."/>
            <person name="Tritt A."/>
            <person name="Barry K.W."/>
            <person name="Grigoriev I.V."/>
            <person name="Nagy L.G."/>
            <person name="Hibbett D."/>
            <person name="Henrissat B."/>
            <person name="Matheny P.B."/>
            <person name="Labbe J."/>
            <person name="Martin F.M."/>
        </authorList>
    </citation>
    <scope>NUCLEOTIDE SEQUENCE</scope>
    <source>
        <strain evidence="1">BPL690</strain>
    </source>
</reference>
<dbReference type="Proteomes" id="UP001203297">
    <property type="component" value="Unassembled WGS sequence"/>
</dbReference>
<comment type="caution">
    <text evidence="1">The sequence shown here is derived from an EMBL/GenBank/DDBJ whole genome shotgun (WGS) entry which is preliminary data.</text>
</comment>
<keyword evidence="2" id="KW-1185">Reference proteome</keyword>
<protein>
    <submittedName>
        <fullName evidence="1">Uncharacterized protein</fullName>
    </submittedName>
</protein>
<dbReference type="AlphaFoldDB" id="A0AAD4LXT9"/>
<evidence type="ECO:0000313" key="2">
    <source>
        <dbReference type="Proteomes" id="UP001203297"/>
    </source>
</evidence>
<gene>
    <name evidence="1" type="ORF">B0F90DRAFT_330059</name>
</gene>
<accession>A0AAD4LXT9</accession>
<organism evidence="1 2">
    <name type="scientific">Multifurca ochricompacta</name>
    <dbReference type="NCBI Taxonomy" id="376703"/>
    <lineage>
        <taxon>Eukaryota</taxon>
        <taxon>Fungi</taxon>
        <taxon>Dikarya</taxon>
        <taxon>Basidiomycota</taxon>
        <taxon>Agaricomycotina</taxon>
        <taxon>Agaricomycetes</taxon>
        <taxon>Russulales</taxon>
        <taxon>Russulaceae</taxon>
        <taxon>Multifurca</taxon>
    </lineage>
</organism>
<name>A0AAD4LXT9_9AGAM</name>
<proteinExistence type="predicted"/>
<dbReference type="EMBL" id="WTXG01000141">
    <property type="protein sequence ID" value="KAI0291915.1"/>
    <property type="molecule type" value="Genomic_DNA"/>
</dbReference>
<sequence length="113" mass="12748">MAISGMTALKLSWRLTRSWDASMVINLNVFYLYLCSLSCSAVQERPKPRSGGCLPPSPDLMMRNTDTCTCICICIQESSFNRVRVHVAGLDHRGSIKIRHPFFRGSRLCYCSL</sequence>
<evidence type="ECO:0000313" key="1">
    <source>
        <dbReference type="EMBL" id="KAI0291915.1"/>
    </source>
</evidence>